<name>A0AAV7TUJ4_PLEWA</name>
<comment type="caution">
    <text evidence="1">The sequence shown here is derived from an EMBL/GenBank/DDBJ whole genome shotgun (WGS) entry which is preliminary data.</text>
</comment>
<accession>A0AAV7TUJ4</accession>
<evidence type="ECO:0000313" key="2">
    <source>
        <dbReference type="Proteomes" id="UP001066276"/>
    </source>
</evidence>
<proteinExistence type="predicted"/>
<reference evidence="1" key="1">
    <citation type="journal article" date="2022" name="bioRxiv">
        <title>Sequencing and chromosome-scale assembly of the giantPleurodeles waltlgenome.</title>
        <authorList>
            <person name="Brown T."/>
            <person name="Elewa A."/>
            <person name="Iarovenko S."/>
            <person name="Subramanian E."/>
            <person name="Araus A.J."/>
            <person name="Petzold A."/>
            <person name="Susuki M."/>
            <person name="Suzuki K.-i.T."/>
            <person name="Hayashi T."/>
            <person name="Toyoda A."/>
            <person name="Oliveira C."/>
            <person name="Osipova E."/>
            <person name="Leigh N.D."/>
            <person name="Simon A."/>
            <person name="Yun M.H."/>
        </authorList>
    </citation>
    <scope>NUCLEOTIDE SEQUENCE</scope>
    <source>
        <strain evidence="1">20211129_DDA</strain>
        <tissue evidence="1">Liver</tissue>
    </source>
</reference>
<dbReference type="EMBL" id="JANPWB010000006">
    <property type="protein sequence ID" value="KAJ1179297.1"/>
    <property type="molecule type" value="Genomic_DNA"/>
</dbReference>
<evidence type="ECO:0000313" key="1">
    <source>
        <dbReference type="EMBL" id="KAJ1179297.1"/>
    </source>
</evidence>
<keyword evidence="2" id="KW-1185">Reference proteome</keyword>
<dbReference type="AlphaFoldDB" id="A0AAV7TUJ4"/>
<dbReference type="Proteomes" id="UP001066276">
    <property type="component" value="Chromosome 3_2"/>
</dbReference>
<organism evidence="1 2">
    <name type="scientific">Pleurodeles waltl</name>
    <name type="common">Iberian ribbed newt</name>
    <dbReference type="NCBI Taxonomy" id="8319"/>
    <lineage>
        <taxon>Eukaryota</taxon>
        <taxon>Metazoa</taxon>
        <taxon>Chordata</taxon>
        <taxon>Craniata</taxon>
        <taxon>Vertebrata</taxon>
        <taxon>Euteleostomi</taxon>
        <taxon>Amphibia</taxon>
        <taxon>Batrachia</taxon>
        <taxon>Caudata</taxon>
        <taxon>Salamandroidea</taxon>
        <taxon>Salamandridae</taxon>
        <taxon>Pleurodelinae</taxon>
        <taxon>Pleurodeles</taxon>
    </lineage>
</organism>
<sequence>MGPRSSPRGATPLLNAARRDAVSRRAVNFQQALPLAPEGSYHLHTTTRELRDETHSGVGRICCALLTRPGKRSCAPASKDAADSLTGAGINDSLSSHEIRSAVMKVQVRQIGRLHPVPLKGPAEAELGGHCVVDHRPRVDIINEGVP</sequence>
<gene>
    <name evidence="1" type="ORF">NDU88_004531</name>
</gene>
<protein>
    <submittedName>
        <fullName evidence="1">Uncharacterized protein</fullName>
    </submittedName>
</protein>